<name>X0U8S1_9ZZZZ</name>
<protein>
    <submittedName>
        <fullName evidence="2">Uncharacterized protein</fullName>
    </submittedName>
</protein>
<gene>
    <name evidence="2" type="ORF">S01H1_24582</name>
</gene>
<accession>X0U8S1</accession>
<evidence type="ECO:0000256" key="1">
    <source>
        <dbReference type="SAM" id="Phobius"/>
    </source>
</evidence>
<reference evidence="2" key="1">
    <citation type="journal article" date="2014" name="Front. Microbiol.">
        <title>High frequency of phylogenetically diverse reductive dehalogenase-homologous genes in deep subseafloor sedimentary metagenomes.</title>
        <authorList>
            <person name="Kawai M."/>
            <person name="Futagami T."/>
            <person name="Toyoda A."/>
            <person name="Takaki Y."/>
            <person name="Nishi S."/>
            <person name="Hori S."/>
            <person name="Arai W."/>
            <person name="Tsubouchi T."/>
            <person name="Morono Y."/>
            <person name="Uchiyama I."/>
            <person name="Ito T."/>
            <person name="Fujiyama A."/>
            <person name="Inagaki F."/>
            <person name="Takami H."/>
        </authorList>
    </citation>
    <scope>NUCLEOTIDE SEQUENCE</scope>
    <source>
        <strain evidence="2">Expedition CK06-06</strain>
    </source>
</reference>
<keyword evidence="1" id="KW-1133">Transmembrane helix</keyword>
<comment type="caution">
    <text evidence="2">The sequence shown here is derived from an EMBL/GenBank/DDBJ whole genome shotgun (WGS) entry which is preliminary data.</text>
</comment>
<dbReference type="EMBL" id="BARS01014784">
    <property type="protein sequence ID" value="GAF96762.1"/>
    <property type="molecule type" value="Genomic_DNA"/>
</dbReference>
<evidence type="ECO:0000313" key="2">
    <source>
        <dbReference type="EMBL" id="GAF96762.1"/>
    </source>
</evidence>
<sequence>MKKIILFSILGIIIVLVGVTLIVGRGEEPQYPYKYTDRAASDPFSLISRDGLIEDIDYYLSLIDQA</sequence>
<keyword evidence="1" id="KW-0812">Transmembrane</keyword>
<keyword evidence="1" id="KW-0472">Membrane</keyword>
<feature type="non-terminal residue" evidence="2">
    <location>
        <position position="66"/>
    </location>
</feature>
<dbReference type="AlphaFoldDB" id="X0U8S1"/>
<feature type="transmembrane region" description="Helical" evidence="1">
    <location>
        <begin position="6"/>
        <end position="24"/>
    </location>
</feature>
<proteinExistence type="predicted"/>
<organism evidence="2">
    <name type="scientific">marine sediment metagenome</name>
    <dbReference type="NCBI Taxonomy" id="412755"/>
    <lineage>
        <taxon>unclassified sequences</taxon>
        <taxon>metagenomes</taxon>
        <taxon>ecological metagenomes</taxon>
    </lineage>
</organism>